<protein>
    <submittedName>
        <fullName evidence="3">Uncharacterized protein</fullName>
    </submittedName>
</protein>
<feature type="transmembrane region" description="Helical" evidence="2">
    <location>
        <begin position="125"/>
        <end position="145"/>
    </location>
</feature>
<accession>A0ABV1VLV3</accession>
<evidence type="ECO:0000256" key="1">
    <source>
        <dbReference type="SAM" id="MobiDB-lite"/>
    </source>
</evidence>
<keyword evidence="2" id="KW-1133">Transmembrane helix</keyword>
<dbReference type="RefSeq" id="WP_350716040.1">
    <property type="nucleotide sequence ID" value="NZ_JBEPCO010000003.1"/>
</dbReference>
<keyword evidence="2" id="KW-0472">Membrane</keyword>
<evidence type="ECO:0000313" key="3">
    <source>
        <dbReference type="EMBL" id="MER6907465.1"/>
    </source>
</evidence>
<keyword evidence="2" id="KW-0812">Transmembrane</keyword>
<proteinExistence type="predicted"/>
<feature type="region of interest" description="Disordered" evidence="1">
    <location>
        <begin position="156"/>
        <end position="282"/>
    </location>
</feature>
<comment type="caution">
    <text evidence="3">The sequence shown here is derived from an EMBL/GenBank/DDBJ whole genome shotgun (WGS) entry which is preliminary data.</text>
</comment>
<evidence type="ECO:0000313" key="4">
    <source>
        <dbReference type="Proteomes" id="UP001490330"/>
    </source>
</evidence>
<reference evidence="3 4" key="1">
    <citation type="submission" date="2024-06" db="EMBL/GenBank/DDBJ databases">
        <title>The Natural Products Discovery Center: Release of the First 8490 Sequenced Strains for Exploring Actinobacteria Biosynthetic Diversity.</title>
        <authorList>
            <person name="Kalkreuter E."/>
            <person name="Kautsar S.A."/>
            <person name="Yang D."/>
            <person name="Bader C.D."/>
            <person name="Teijaro C.N."/>
            <person name="Fluegel L."/>
            <person name="Davis C.M."/>
            <person name="Simpson J.R."/>
            <person name="Lauterbach L."/>
            <person name="Steele A.D."/>
            <person name="Gui C."/>
            <person name="Meng S."/>
            <person name="Li G."/>
            <person name="Viehrig K."/>
            <person name="Ye F."/>
            <person name="Su P."/>
            <person name="Kiefer A.F."/>
            <person name="Nichols A."/>
            <person name="Cepeda A.J."/>
            <person name="Yan W."/>
            <person name="Fan B."/>
            <person name="Jiang Y."/>
            <person name="Adhikari A."/>
            <person name="Zheng C.-J."/>
            <person name="Schuster L."/>
            <person name="Cowan T.M."/>
            <person name="Smanski M.J."/>
            <person name="Chevrette M.G."/>
            <person name="De Carvalho L.P.S."/>
            <person name="Shen B."/>
        </authorList>
    </citation>
    <scope>NUCLEOTIDE SEQUENCE [LARGE SCALE GENOMIC DNA]</scope>
    <source>
        <strain evidence="3 4">NPDC000632</strain>
    </source>
</reference>
<organism evidence="3 4">
    <name type="scientific">Streptomyces flaveolus</name>
    <dbReference type="NCBI Taxonomy" id="67297"/>
    <lineage>
        <taxon>Bacteria</taxon>
        <taxon>Bacillati</taxon>
        <taxon>Actinomycetota</taxon>
        <taxon>Actinomycetes</taxon>
        <taxon>Kitasatosporales</taxon>
        <taxon>Streptomycetaceae</taxon>
        <taxon>Streptomyces</taxon>
    </lineage>
</organism>
<dbReference type="EMBL" id="JBEPCV010000032">
    <property type="protein sequence ID" value="MER6907465.1"/>
    <property type="molecule type" value="Genomic_DNA"/>
</dbReference>
<dbReference type="Proteomes" id="UP001490330">
    <property type="component" value="Unassembled WGS sequence"/>
</dbReference>
<feature type="transmembrane region" description="Helical" evidence="2">
    <location>
        <begin position="46"/>
        <end position="73"/>
    </location>
</feature>
<name>A0ABV1VLV3_9ACTN</name>
<evidence type="ECO:0000256" key="2">
    <source>
        <dbReference type="SAM" id="Phobius"/>
    </source>
</evidence>
<gene>
    <name evidence="3" type="ORF">ABT322_27815</name>
</gene>
<keyword evidence="4" id="KW-1185">Reference proteome</keyword>
<sequence>MRERPDVVGEADMRTEVESKRIDLSVPQVAGSALAAVVAAKLASSFGVYGTIVGAGLISVVATCGGSVFQHFFRRTAEQLRAKRAAEAGVAAGAGRSGGRTAPAPGEFTEGTVYRARVTSWKRPLVAAALVFGVTMGGITAYEAVSGHNLSGGQSTTVGSALSGHGKSASDPGESGGSGGSEESPAPTGSQDPGDSGTGDDAPAATPSGTPSGSEGGTSSDGTSPEDGGTGPSPAPTSSATGGDGSGEGTSPAPDASATTPEPGASSRSGTGDQGQDGPAAP</sequence>
<feature type="compositionally biased region" description="Low complexity" evidence="1">
    <location>
        <begin position="181"/>
        <end position="190"/>
    </location>
</feature>
<feature type="compositionally biased region" description="Low complexity" evidence="1">
    <location>
        <begin position="206"/>
        <end position="227"/>
    </location>
</feature>